<protein>
    <recommendedName>
        <fullName evidence="3">Peptidyl-prolyl cis-trans isomerase</fullName>
    </recommendedName>
</protein>
<evidence type="ECO:0000313" key="2">
    <source>
        <dbReference type="Proteomes" id="UP000076623"/>
    </source>
</evidence>
<dbReference type="STRING" id="1221500.ABE65_007925"/>
<dbReference type="AlphaFoldDB" id="A0A160IMR7"/>
<gene>
    <name evidence="1" type="ORF">ABE65_007925</name>
</gene>
<keyword evidence="2" id="KW-1185">Reference proteome</keyword>
<evidence type="ECO:0008006" key="3">
    <source>
        <dbReference type="Google" id="ProtNLM"/>
    </source>
</evidence>
<dbReference type="Proteomes" id="UP000076623">
    <property type="component" value="Chromosome"/>
</dbReference>
<sequence length="167" mass="18934">MEFIVALNGKVNYPLTLDPGVWIFDDRKEDLHTLFDLDKSKENEQEKYLKEVSAHWDRELQEGAVPPSEQKKQSSKTTLKETLLTSSFAISLSYFIYNAQPHPDAEKVRIESGDGSVEITLEEAQNGYFAFSNNGKPLKDDGPVHFYFGDGRNKENPIKHISAVTIL</sequence>
<dbReference type="EMBL" id="CP015378">
    <property type="protein sequence ID" value="ANC76732.1"/>
    <property type="molecule type" value="Genomic_DNA"/>
</dbReference>
<accession>A0A160IMR7</accession>
<name>A0A160IMR7_9BACL</name>
<organism evidence="1 2">
    <name type="scientific">Fictibacillus phosphorivorans</name>
    <dbReference type="NCBI Taxonomy" id="1221500"/>
    <lineage>
        <taxon>Bacteria</taxon>
        <taxon>Bacillati</taxon>
        <taxon>Bacillota</taxon>
        <taxon>Bacilli</taxon>
        <taxon>Bacillales</taxon>
        <taxon>Fictibacillaceae</taxon>
        <taxon>Fictibacillus</taxon>
    </lineage>
</organism>
<dbReference type="KEGG" id="fpn:ABE65_007925"/>
<evidence type="ECO:0000313" key="1">
    <source>
        <dbReference type="EMBL" id="ANC76732.1"/>
    </source>
</evidence>
<reference evidence="1 2" key="1">
    <citation type="submission" date="2016-04" db="EMBL/GenBank/DDBJ databases">
        <title>Complete genome sequence of Fictibacillus phosphorivorans G25-29, a strain toxic to nematodes.</title>
        <authorList>
            <person name="Zheng Z."/>
        </authorList>
    </citation>
    <scope>NUCLEOTIDE SEQUENCE [LARGE SCALE GENOMIC DNA]</scope>
    <source>
        <strain evidence="1 2">G25-29</strain>
    </source>
</reference>
<dbReference type="RefSeq" id="WP_066393342.1">
    <property type="nucleotide sequence ID" value="NZ_CP015378.1"/>
</dbReference>
<proteinExistence type="predicted"/>